<dbReference type="Gramene" id="EOY33344">
    <property type="protein sequence ID" value="EOY33344"/>
    <property type="gene ID" value="TCM_041310"/>
</dbReference>
<keyword evidence="2" id="KW-1185">Reference proteome</keyword>
<dbReference type="InParanoid" id="A0A061GZN5"/>
<dbReference type="EMBL" id="CM001887">
    <property type="protein sequence ID" value="EOY33344.1"/>
    <property type="molecule type" value="Genomic_DNA"/>
</dbReference>
<organism evidence="1 2">
    <name type="scientific">Theobroma cacao</name>
    <name type="common">Cacao</name>
    <name type="synonym">Cocoa</name>
    <dbReference type="NCBI Taxonomy" id="3641"/>
    <lineage>
        <taxon>Eukaryota</taxon>
        <taxon>Viridiplantae</taxon>
        <taxon>Streptophyta</taxon>
        <taxon>Embryophyta</taxon>
        <taxon>Tracheophyta</taxon>
        <taxon>Spermatophyta</taxon>
        <taxon>Magnoliopsida</taxon>
        <taxon>eudicotyledons</taxon>
        <taxon>Gunneridae</taxon>
        <taxon>Pentapetalae</taxon>
        <taxon>rosids</taxon>
        <taxon>malvids</taxon>
        <taxon>Malvales</taxon>
        <taxon>Malvaceae</taxon>
        <taxon>Byttnerioideae</taxon>
        <taxon>Theobroma</taxon>
    </lineage>
</organism>
<proteinExistence type="predicted"/>
<name>A0A061GZN5_THECC</name>
<reference evidence="1 2" key="1">
    <citation type="journal article" date="2013" name="Genome Biol.">
        <title>The genome sequence of the most widely cultivated cacao type and its use to identify candidate genes regulating pod color.</title>
        <authorList>
            <person name="Motamayor J.C."/>
            <person name="Mockaitis K."/>
            <person name="Schmutz J."/>
            <person name="Haiminen N."/>
            <person name="Iii D.L."/>
            <person name="Cornejo O."/>
            <person name="Findley S.D."/>
            <person name="Zheng P."/>
            <person name="Utro F."/>
            <person name="Royaert S."/>
            <person name="Saski C."/>
            <person name="Jenkins J."/>
            <person name="Podicheti R."/>
            <person name="Zhao M."/>
            <person name="Scheffler B.E."/>
            <person name="Stack J.C."/>
            <person name="Feltus F.A."/>
            <person name="Mustiga G.M."/>
            <person name="Amores F."/>
            <person name="Phillips W."/>
            <person name="Marelli J.P."/>
            <person name="May G.D."/>
            <person name="Shapiro H."/>
            <person name="Ma J."/>
            <person name="Bustamante C.D."/>
            <person name="Schnell R.J."/>
            <person name="Main D."/>
            <person name="Gilbert D."/>
            <person name="Parida L."/>
            <person name="Kuhn D.N."/>
        </authorList>
    </citation>
    <scope>NUCLEOTIDE SEQUENCE [LARGE SCALE GENOMIC DNA]</scope>
    <source>
        <strain evidence="2">cv. Matina 1-6</strain>
    </source>
</reference>
<protein>
    <submittedName>
        <fullName evidence="1">Uncharacterized protein</fullName>
    </submittedName>
</protein>
<dbReference type="Proteomes" id="UP000026915">
    <property type="component" value="Chromosome 9"/>
</dbReference>
<dbReference type="HOGENOM" id="CLU_2363889_0_0_1"/>
<evidence type="ECO:0000313" key="2">
    <source>
        <dbReference type="Proteomes" id="UP000026915"/>
    </source>
</evidence>
<sequence>MKLSRLACALNQLFAFVQPMQPSSDTIKGLMPFSNDTAMLEDDATFDQSEDDWFPIGENSFDDDFDDGLDDNLEDDCGDNNDILNCNHVKGGTKHA</sequence>
<evidence type="ECO:0000313" key="1">
    <source>
        <dbReference type="EMBL" id="EOY33344.1"/>
    </source>
</evidence>
<dbReference type="AlphaFoldDB" id="A0A061GZN5"/>
<gene>
    <name evidence="1" type="ORF">TCM_041310</name>
</gene>
<accession>A0A061GZN5</accession>